<dbReference type="InterPro" id="IPR006379">
    <property type="entry name" value="HAD-SF_hydro_IIB"/>
</dbReference>
<dbReference type="GO" id="GO:0000287">
    <property type="term" value="F:magnesium ion binding"/>
    <property type="evidence" value="ECO:0007669"/>
    <property type="project" value="TreeGrafter"/>
</dbReference>
<organism evidence="1 2">
    <name type="scientific">Agrilactobacillus composti DSM 18527 = JCM 14202</name>
    <dbReference type="NCBI Taxonomy" id="1423734"/>
    <lineage>
        <taxon>Bacteria</taxon>
        <taxon>Bacillati</taxon>
        <taxon>Bacillota</taxon>
        <taxon>Bacilli</taxon>
        <taxon>Lactobacillales</taxon>
        <taxon>Lactobacillaceae</taxon>
        <taxon>Agrilactobacillus</taxon>
    </lineage>
</organism>
<reference evidence="1 2" key="1">
    <citation type="journal article" date="2015" name="Genome Announc.">
        <title>Expanding the biotechnology potential of lactobacilli through comparative genomics of 213 strains and associated genera.</title>
        <authorList>
            <person name="Sun Z."/>
            <person name="Harris H.M."/>
            <person name="McCann A."/>
            <person name="Guo C."/>
            <person name="Argimon S."/>
            <person name="Zhang W."/>
            <person name="Yang X."/>
            <person name="Jeffery I.B."/>
            <person name="Cooney J.C."/>
            <person name="Kagawa T.F."/>
            <person name="Liu W."/>
            <person name="Song Y."/>
            <person name="Salvetti E."/>
            <person name="Wrobel A."/>
            <person name="Rasinkangas P."/>
            <person name="Parkhill J."/>
            <person name="Rea M.C."/>
            <person name="O'Sullivan O."/>
            <person name="Ritari J."/>
            <person name="Douillard F.P."/>
            <person name="Paul Ross R."/>
            <person name="Yang R."/>
            <person name="Briner A.E."/>
            <person name="Felis G.E."/>
            <person name="de Vos W.M."/>
            <person name="Barrangou R."/>
            <person name="Klaenhammer T.R."/>
            <person name="Caufield P.W."/>
            <person name="Cui Y."/>
            <person name="Zhang H."/>
            <person name="O'Toole P.W."/>
        </authorList>
    </citation>
    <scope>NUCLEOTIDE SEQUENCE [LARGE SCALE GENOMIC DNA]</scope>
    <source>
        <strain evidence="1 2">DSM 18527</strain>
    </source>
</reference>
<dbReference type="SFLD" id="SFLDS00003">
    <property type="entry name" value="Haloacid_Dehalogenase"/>
    <property type="match status" value="1"/>
</dbReference>
<dbReference type="eggNOG" id="COG0561">
    <property type="taxonomic scope" value="Bacteria"/>
</dbReference>
<keyword evidence="2" id="KW-1185">Reference proteome</keyword>
<protein>
    <submittedName>
        <fullName evidence="1">Hydrolase</fullName>
    </submittedName>
</protein>
<dbReference type="InterPro" id="IPR036412">
    <property type="entry name" value="HAD-like_sf"/>
</dbReference>
<dbReference type="STRING" id="1423734.FC83_GL000113"/>
<evidence type="ECO:0000313" key="2">
    <source>
        <dbReference type="Proteomes" id="UP000051236"/>
    </source>
</evidence>
<sequence length="275" mass="28992">MTIQLIAIDIDDTLLTTHHQILPSTVNAIQKALAQGIKIVLCSGRPLAGVQPYLTQLGIYGPDQYVVTYNGAVVAQVNGEILVKQLLPKAVYTQLTAFAQAHHIPFNVLDEHSTIYTADRNIDFITAVQAVENRAGILVRQPAELPEDFAIAKGVFVGDKSLLDRVEPAVMATFTQEFSVIRAGTNFLEVMAPGVDKGFALAQLAENLALPASAVMAVGDAGNDLAMFAFAGTAVAMGNGTAIAKAQADHVTGTNDTGGLAAAIHKFALNPTKES</sequence>
<name>X0PUU9_9LACO</name>
<dbReference type="GO" id="GO:0016791">
    <property type="term" value="F:phosphatase activity"/>
    <property type="evidence" value="ECO:0007669"/>
    <property type="project" value="TreeGrafter"/>
</dbReference>
<dbReference type="NCBIfam" id="TIGR00099">
    <property type="entry name" value="Cof-subfamily"/>
    <property type="match status" value="1"/>
</dbReference>
<dbReference type="PANTHER" id="PTHR10000:SF8">
    <property type="entry name" value="HAD SUPERFAMILY HYDROLASE-LIKE, TYPE 3"/>
    <property type="match status" value="1"/>
</dbReference>
<dbReference type="EMBL" id="AZGA01000064">
    <property type="protein sequence ID" value="KRM32919.1"/>
    <property type="molecule type" value="Genomic_DNA"/>
</dbReference>
<dbReference type="OrthoDB" id="9790031at2"/>
<dbReference type="CDD" id="cd07516">
    <property type="entry name" value="HAD_Pase"/>
    <property type="match status" value="1"/>
</dbReference>
<dbReference type="AlphaFoldDB" id="X0PUU9"/>
<dbReference type="Pfam" id="PF08282">
    <property type="entry name" value="Hydrolase_3"/>
    <property type="match status" value="1"/>
</dbReference>
<dbReference type="Gene3D" id="3.40.50.1000">
    <property type="entry name" value="HAD superfamily/HAD-like"/>
    <property type="match status" value="1"/>
</dbReference>
<keyword evidence="1" id="KW-0378">Hydrolase</keyword>
<dbReference type="PATRIC" id="fig|1423734.3.peg.112"/>
<proteinExistence type="predicted"/>
<dbReference type="RefSeq" id="WP_035456083.1">
    <property type="nucleotide sequence ID" value="NZ_AZGA01000064.1"/>
</dbReference>
<dbReference type="Proteomes" id="UP000051236">
    <property type="component" value="Unassembled WGS sequence"/>
</dbReference>
<dbReference type="NCBIfam" id="TIGR01484">
    <property type="entry name" value="HAD-SF-IIB"/>
    <property type="match status" value="1"/>
</dbReference>
<dbReference type="PANTHER" id="PTHR10000">
    <property type="entry name" value="PHOSPHOSERINE PHOSPHATASE"/>
    <property type="match status" value="1"/>
</dbReference>
<dbReference type="SFLD" id="SFLDG01140">
    <property type="entry name" value="C2.B:_Phosphomannomutase_and_P"/>
    <property type="match status" value="1"/>
</dbReference>
<gene>
    <name evidence="1" type="ORF">FC83_GL000113</name>
</gene>
<dbReference type="GO" id="GO:0005829">
    <property type="term" value="C:cytosol"/>
    <property type="evidence" value="ECO:0007669"/>
    <property type="project" value="TreeGrafter"/>
</dbReference>
<evidence type="ECO:0000313" key="1">
    <source>
        <dbReference type="EMBL" id="KRM32919.1"/>
    </source>
</evidence>
<dbReference type="SUPFAM" id="SSF56784">
    <property type="entry name" value="HAD-like"/>
    <property type="match status" value="1"/>
</dbReference>
<accession>X0PUU9</accession>
<dbReference type="Gene3D" id="3.30.1240.10">
    <property type="match status" value="1"/>
</dbReference>
<dbReference type="InterPro" id="IPR023214">
    <property type="entry name" value="HAD_sf"/>
</dbReference>
<dbReference type="InterPro" id="IPR000150">
    <property type="entry name" value="Cof"/>
</dbReference>
<dbReference type="SFLD" id="SFLDG01144">
    <property type="entry name" value="C2.B.4:_PGP_Like"/>
    <property type="match status" value="1"/>
</dbReference>
<comment type="caution">
    <text evidence="1">The sequence shown here is derived from an EMBL/GenBank/DDBJ whole genome shotgun (WGS) entry which is preliminary data.</text>
</comment>